<dbReference type="EMBL" id="CAADRP010001887">
    <property type="protein sequence ID" value="VFU55585.1"/>
    <property type="molecule type" value="Genomic_DNA"/>
</dbReference>
<feature type="compositionally biased region" description="Polar residues" evidence="1">
    <location>
        <begin position="61"/>
        <end position="72"/>
    </location>
</feature>
<proteinExistence type="predicted"/>
<dbReference type="AlphaFoldDB" id="A0A6N2N138"/>
<organism evidence="2">
    <name type="scientific">Salix viminalis</name>
    <name type="common">Common osier</name>
    <name type="synonym">Basket willow</name>
    <dbReference type="NCBI Taxonomy" id="40686"/>
    <lineage>
        <taxon>Eukaryota</taxon>
        <taxon>Viridiplantae</taxon>
        <taxon>Streptophyta</taxon>
        <taxon>Embryophyta</taxon>
        <taxon>Tracheophyta</taxon>
        <taxon>Spermatophyta</taxon>
        <taxon>Magnoliopsida</taxon>
        <taxon>eudicotyledons</taxon>
        <taxon>Gunneridae</taxon>
        <taxon>Pentapetalae</taxon>
        <taxon>rosids</taxon>
        <taxon>fabids</taxon>
        <taxon>Malpighiales</taxon>
        <taxon>Salicaceae</taxon>
        <taxon>Saliceae</taxon>
        <taxon>Salix</taxon>
    </lineage>
</organism>
<protein>
    <submittedName>
        <fullName evidence="2">Uncharacterized protein</fullName>
    </submittedName>
</protein>
<reference evidence="2" key="1">
    <citation type="submission" date="2019-03" db="EMBL/GenBank/DDBJ databases">
        <authorList>
            <person name="Mank J."/>
            <person name="Almeida P."/>
        </authorList>
    </citation>
    <scope>NUCLEOTIDE SEQUENCE</scope>
    <source>
        <strain evidence="2">78183</strain>
    </source>
</reference>
<accession>A0A6N2N138</accession>
<feature type="region of interest" description="Disordered" evidence="1">
    <location>
        <begin position="28"/>
        <end position="81"/>
    </location>
</feature>
<evidence type="ECO:0000313" key="2">
    <source>
        <dbReference type="EMBL" id="VFU55585.1"/>
    </source>
</evidence>
<gene>
    <name evidence="2" type="ORF">SVIM_LOCUS394873</name>
</gene>
<name>A0A6N2N138_SALVM</name>
<sequence length="81" mass="8378">MGGCFPCLAHQNKEGSSGVGAVKEVNKKDSAKEGSVGQSQHVGRVNSDKSKSRSGSIKRGTINSKDGSTANIAAQHLHSEN</sequence>
<evidence type="ECO:0000256" key="1">
    <source>
        <dbReference type="SAM" id="MobiDB-lite"/>
    </source>
</evidence>